<proteinExistence type="predicted"/>
<reference evidence="5 6" key="1">
    <citation type="submission" date="2018-07" db="EMBL/GenBank/DDBJ databases">
        <title>Marsedoiliclastica nanhaica gen. nov. sp. nov., a novel marine hydrocarbonoclastic bacterium isolated from an in-situ enriched hydrocarbon-degrading consortium in deep-sea sediment.</title>
        <authorList>
            <person name="Dong C."/>
            <person name="Ma T."/>
            <person name="Liu R."/>
            <person name="Shao Z."/>
        </authorList>
    </citation>
    <scope>NUCLEOTIDE SEQUENCE [LARGE SCALE GENOMIC DNA]</scope>
    <source>
        <strain evidence="6">soil36-7</strain>
    </source>
</reference>
<dbReference type="OrthoDB" id="20837at2"/>
<dbReference type="Pfam" id="PF01593">
    <property type="entry name" value="Amino_oxidase"/>
    <property type="match status" value="1"/>
</dbReference>
<dbReference type="InterPro" id="IPR050464">
    <property type="entry name" value="Zeta_carotene_desat/Oxidored"/>
</dbReference>
<dbReference type="NCBIfam" id="TIGR03467">
    <property type="entry name" value="HpnE"/>
    <property type="match status" value="1"/>
</dbReference>
<dbReference type="EMBL" id="CP031093">
    <property type="protein sequence ID" value="QCF27222.1"/>
    <property type="molecule type" value="Genomic_DNA"/>
</dbReference>
<dbReference type="PANTHER" id="PTHR42923:SF47">
    <property type="entry name" value="BLR3003 PROTEIN"/>
    <property type="match status" value="1"/>
</dbReference>
<keyword evidence="6" id="KW-1185">Reference proteome</keyword>
<organism evidence="5 6">
    <name type="scientific">Hydrocarboniclastica marina</name>
    <dbReference type="NCBI Taxonomy" id="2259620"/>
    <lineage>
        <taxon>Bacteria</taxon>
        <taxon>Pseudomonadati</taxon>
        <taxon>Pseudomonadota</taxon>
        <taxon>Gammaproteobacteria</taxon>
        <taxon>Alteromonadales</taxon>
        <taxon>Alteromonadaceae</taxon>
        <taxon>Hydrocarboniclastica</taxon>
    </lineage>
</organism>
<dbReference type="KEGG" id="hmi:soil367_15510"/>
<evidence type="ECO:0000256" key="2">
    <source>
        <dbReference type="ARBA" id="ARBA00023002"/>
    </source>
</evidence>
<evidence type="ECO:0000313" key="5">
    <source>
        <dbReference type="EMBL" id="QCF27222.1"/>
    </source>
</evidence>
<accession>A0A4P7XLE9</accession>
<dbReference type="GO" id="GO:0016491">
    <property type="term" value="F:oxidoreductase activity"/>
    <property type="evidence" value="ECO:0007669"/>
    <property type="project" value="UniProtKB-KW"/>
</dbReference>
<dbReference type="InterPro" id="IPR036188">
    <property type="entry name" value="FAD/NAD-bd_sf"/>
</dbReference>
<keyword evidence="2" id="KW-0560">Oxidoreductase</keyword>
<dbReference type="AlphaFoldDB" id="A0A4P7XLE9"/>
<dbReference type="SUPFAM" id="SSF51905">
    <property type="entry name" value="FAD/NAD(P)-binding domain"/>
    <property type="match status" value="1"/>
</dbReference>
<protein>
    <submittedName>
        <fullName evidence="5">FAD-dependent oxidoreductase</fullName>
    </submittedName>
</protein>
<feature type="domain" description="Amine oxidase" evidence="4">
    <location>
        <begin position="14"/>
        <end position="447"/>
    </location>
</feature>
<dbReference type="PRINTS" id="PR00757">
    <property type="entry name" value="AMINEOXDASEF"/>
</dbReference>
<feature type="binding site" evidence="3">
    <location>
        <position position="238"/>
    </location>
    <ligand>
        <name>FAD</name>
        <dbReference type="ChEBI" id="CHEBI:57692"/>
    </ligand>
</feature>
<dbReference type="InterPro" id="IPR002937">
    <property type="entry name" value="Amino_oxidase"/>
</dbReference>
<sequence>MKQDTDVIIVGGGIAGLTSAVGLSQRGLKVTLLERSDRLGGRARTCEDDTTGQRVDIGPHIMVSQYRNMMRLLRELGTIDQVVWQSHPHLILVDKPRPVVMRLRLLIAPLHFAPSLLNVPQVSLADLLSNRRVLWQILRLDHEKMLELDAINAEEHLLSMGVSARAVDWFWRSAAMTIMNTPLEHCSTGALFRFIRFLAGRNDYQVGFAGDTLSDLFAPGAAERIEAAGGQLLLNTDVQRLELEGNRFAGVRLQDGTSIAAKACIVAVPPQDLKAMLPSSASGKETVFGQLDGFKPSPYICSYLWFDRKLTDEPFWTKVWGKDNLNYDFYDLSNIKPALKAQPSVIASNCMYSLESAALDDAEIVRRTQAEVAEYLPEAAEARVLHARVHRIPMGIAQPSPGTERLRPDSRTPLERLYLAGDWINTGLPSSMESATRAGWLAAEQVLSDRGEPCQLAEPLPPLTGLARLVGGRQHVHE</sequence>
<dbReference type="Proteomes" id="UP000298049">
    <property type="component" value="Chromosome"/>
</dbReference>
<dbReference type="InterPro" id="IPR017830">
    <property type="entry name" value="SQase_HpnE"/>
</dbReference>
<dbReference type="PANTHER" id="PTHR42923">
    <property type="entry name" value="PROTOPORPHYRINOGEN OXIDASE"/>
    <property type="match status" value="1"/>
</dbReference>
<comment type="cofactor">
    <cofactor evidence="1">
        <name>FAD</name>
        <dbReference type="ChEBI" id="CHEBI:57692"/>
    </cofactor>
</comment>
<evidence type="ECO:0000256" key="3">
    <source>
        <dbReference type="PIRSR" id="PIRSR601613-1"/>
    </source>
</evidence>
<dbReference type="RefSeq" id="WP_136549933.1">
    <property type="nucleotide sequence ID" value="NZ_CP031093.1"/>
</dbReference>
<evidence type="ECO:0000256" key="1">
    <source>
        <dbReference type="ARBA" id="ARBA00001974"/>
    </source>
</evidence>
<name>A0A4P7XLE9_9ALTE</name>
<gene>
    <name evidence="5" type="ORF">soil367_15510</name>
</gene>
<evidence type="ECO:0000313" key="6">
    <source>
        <dbReference type="Proteomes" id="UP000298049"/>
    </source>
</evidence>
<evidence type="ECO:0000259" key="4">
    <source>
        <dbReference type="Pfam" id="PF01593"/>
    </source>
</evidence>
<dbReference type="Gene3D" id="3.50.50.60">
    <property type="entry name" value="FAD/NAD(P)-binding domain"/>
    <property type="match status" value="1"/>
</dbReference>
<dbReference type="InterPro" id="IPR001613">
    <property type="entry name" value="Flavin_amine_oxidase"/>
</dbReference>